<accession>A0A6A5BNA8</accession>
<organism evidence="2 3">
    <name type="scientific">Naegleria fowleri</name>
    <name type="common">Brain eating amoeba</name>
    <dbReference type="NCBI Taxonomy" id="5763"/>
    <lineage>
        <taxon>Eukaryota</taxon>
        <taxon>Discoba</taxon>
        <taxon>Heterolobosea</taxon>
        <taxon>Tetramitia</taxon>
        <taxon>Eutetramitia</taxon>
        <taxon>Vahlkampfiidae</taxon>
        <taxon>Naegleria</taxon>
    </lineage>
</organism>
<dbReference type="EMBL" id="VFQX01000044">
    <property type="protein sequence ID" value="KAF0975564.1"/>
    <property type="molecule type" value="Genomic_DNA"/>
</dbReference>
<evidence type="ECO:0000313" key="3">
    <source>
        <dbReference type="Proteomes" id="UP000444721"/>
    </source>
</evidence>
<reference evidence="2 3" key="1">
    <citation type="journal article" date="2019" name="Sci. Rep.">
        <title>Nanopore sequencing improves the draft genome of the human pathogenic amoeba Naegleria fowleri.</title>
        <authorList>
            <person name="Liechti N."/>
            <person name="Schurch N."/>
            <person name="Bruggmann R."/>
            <person name="Wittwer M."/>
        </authorList>
    </citation>
    <scope>NUCLEOTIDE SEQUENCE [LARGE SCALE GENOMIC DNA]</scope>
    <source>
        <strain evidence="2 3">ATCC 30894</strain>
    </source>
</reference>
<proteinExistence type="predicted"/>
<gene>
    <name evidence="2" type="ORF">FDP41_005558</name>
</gene>
<dbReference type="Proteomes" id="UP000444721">
    <property type="component" value="Unassembled WGS sequence"/>
</dbReference>
<comment type="caution">
    <text evidence="2">The sequence shown here is derived from an EMBL/GenBank/DDBJ whole genome shotgun (WGS) entry which is preliminary data.</text>
</comment>
<dbReference type="RefSeq" id="XP_044560277.1">
    <property type="nucleotide sequence ID" value="XM_044709095.1"/>
</dbReference>
<dbReference type="GeneID" id="68112776"/>
<name>A0A6A5BNA8_NAEFO</name>
<feature type="coiled-coil region" evidence="1">
    <location>
        <begin position="96"/>
        <end position="137"/>
    </location>
</feature>
<evidence type="ECO:0000256" key="1">
    <source>
        <dbReference type="SAM" id="Coils"/>
    </source>
</evidence>
<evidence type="ECO:0000313" key="2">
    <source>
        <dbReference type="EMBL" id="KAF0975564.1"/>
    </source>
</evidence>
<protein>
    <submittedName>
        <fullName evidence="2">Uncharacterized protein</fullName>
    </submittedName>
</protein>
<keyword evidence="3" id="KW-1185">Reference proteome</keyword>
<dbReference type="OrthoDB" id="10674106at2759"/>
<sequence>MLKLSTIVQTNKNMKKGSKRQIGNTMKECGLNGKLFYYPQHGIWEKVKKKAKRNNIPSSISFSSIWSAKTVGRDNHLSEQKSEVGDSVSKATHQRNELKEDMMMELREMLEELKKEIREIKMEFMMLKQEIQSLRSVTAAGSYLNQEPDSCCNDTVSDL</sequence>
<dbReference type="VEuPathDB" id="AmoebaDB:FDP41_005558"/>
<dbReference type="AlphaFoldDB" id="A0A6A5BNA8"/>
<keyword evidence="1" id="KW-0175">Coiled coil</keyword>